<comment type="similarity">
    <text evidence="1">Belongs to the SNF8 family.</text>
</comment>
<accession>A0A2N1JBG8</accession>
<dbReference type="PANTHER" id="PTHR12806">
    <property type="entry name" value="EAP30 SUBUNIT OF ELL COMPLEX"/>
    <property type="match status" value="1"/>
</dbReference>
<gene>
    <name evidence="2" type="ORF">MVES_001898</name>
</gene>
<dbReference type="PANTHER" id="PTHR12806:SF0">
    <property type="entry name" value="VACUOLAR-SORTING PROTEIN SNF8"/>
    <property type="match status" value="1"/>
</dbReference>
<dbReference type="OrthoDB" id="283883at2759"/>
<proteinExistence type="inferred from homology"/>
<dbReference type="InterPro" id="IPR016689">
    <property type="entry name" value="ESCRT-2_cplx_Snf8"/>
</dbReference>
<evidence type="ECO:0000256" key="1">
    <source>
        <dbReference type="ARBA" id="ARBA00009834"/>
    </source>
</evidence>
<dbReference type="SUPFAM" id="SSF46785">
    <property type="entry name" value="Winged helix' DNA-binding domain"/>
    <property type="match status" value="1"/>
</dbReference>
<keyword evidence="3" id="KW-1185">Reference proteome</keyword>
<dbReference type="Pfam" id="PF04157">
    <property type="entry name" value="EAP30"/>
    <property type="match status" value="1"/>
</dbReference>
<dbReference type="STRING" id="2020962.A0A2N1JBG8"/>
<dbReference type="InterPro" id="IPR036390">
    <property type="entry name" value="WH_DNA-bd_sf"/>
</dbReference>
<dbReference type="AlphaFoldDB" id="A0A2N1JBG8"/>
<dbReference type="GO" id="GO:0000814">
    <property type="term" value="C:ESCRT II complex"/>
    <property type="evidence" value="ECO:0007669"/>
    <property type="project" value="InterPro"/>
</dbReference>
<reference evidence="2 3" key="1">
    <citation type="submission" date="2017-10" db="EMBL/GenBank/DDBJ databases">
        <title>A novel species of cold-tolerant Malassezia isolated from bats.</title>
        <authorList>
            <person name="Lorch J.M."/>
            <person name="Palmer J.M."/>
            <person name="Vanderwolf K.J."/>
            <person name="Schmidt K.Z."/>
            <person name="Verant M.L."/>
            <person name="Weller T.J."/>
            <person name="Blehert D.S."/>
        </authorList>
    </citation>
    <scope>NUCLEOTIDE SEQUENCE [LARGE SCALE GENOMIC DNA]</scope>
    <source>
        <strain evidence="2 3">NWHC:44797-103</strain>
    </source>
</reference>
<dbReference type="InterPro" id="IPR036388">
    <property type="entry name" value="WH-like_DNA-bd_sf"/>
</dbReference>
<evidence type="ECO:0000313" key="2">
    <source>
        <dbReference type="EMBL" id="PKI83888.1"/>
    </source>
</evidence>
<dbReference type="Gene3D" id="6.10.140.180">
    <property type="match status" value="1"/>
</dbReference>
<name>A0A2N1JBG8_9BASI</name>
<dbReference type="InterPro" id="IPR040608">
    <property type="entry name" value="Snf8/Vps36"/>
</dbReference>
<dbReference type="EMBL" id="KZ454990">
    <property type="protein sequence ID" value="PKI83888.1"/>
    <property type="molecule type" value="Genomic_DNA"/>
</dbReference>
<evidence type="ECO:0000313" key="3">
    <source>
        <dbReference type="Proteomes" id="UP000232875"/>
    </source>
</evidence>
<dbReference type="Proteomes" id="UP000232875">
    <property type="component" value="Unassembled WGS sequence"/>
</dbReference>
<dbReference type="GO" id="GO:0043328">
    <property type="term" value="P:protein transport to vacuole involved in ubiquitin-dependent protein catabolic process via the multivesicular body sorting pathway"/>
    <property type="evidence" value="ECO:0007669"/>
    <property type="project" value="TreeGrafter"/>
</dbReference>
<organism evidence="2 3">
    <name type="scientific">Malassezia vespertilionis</name>
    <dbReference type="NCBI Taxonomy" id="2020962"/>
    <lineage>
        <taxon>Eukaryota</taxon>
        <taxon>Fungi</taxon>
        <taxon>Dikarya</taxon>
        <taxon>Basidiomycota</taxon>
        <taxon>Ustilaginomycotina</taxon>
        <taxon>Malasseziomycetes</taxon>
        <taxon>Malasseziales</taxon>
        <taxon>Malasseziaceae</taxon>
        <taxon>Malassezia</taxon>
    </lineage>
</organism>
<dbReference type="Gene3D" id="1.10.10.10">
    <property type="entry name" value="Winged helix-like DNA-binding domain superfamily/Winged helix DNA-binding domain"/>
    <property type="match status" value="1"/>
</dbReference>
<protein>
    <submittedName>
        <fullName evidence="2">Uncharacterized protein</fullName>
    </submittedName>
</protein>
<sequence length="317" mass="35199">MRRGPGIVALDRHARSASQYTSLVQELNASKVETLRQQIDAFAQTLREFAANHKQDIRQDPEFRHAFQSMCSSLFVDPLTGHPPTARAGSRLGKVGEIWNDLLGFSDWQFSLGVQIVDVCVSTRSQNGGLIAMDDLIGGVMRLRNGTGFTEQTERITAEDIARSIKALRPLGCGYELFEIRGRAMVRTVPHELSPDTQKVLSFMFFPGLPCTDAVGVPFISTTNTQNEETRKALSGDGAIWTELWANQVLDDMLLNDGILWLDIVPSSLDRSPEHNRRRYYSVSLGESLLSRQGAVAFDRVLLHGADEPSIPMDARP</sequence>